<organism evidence="3 4">
    <name type="scientific">Microthlaspi erraticum</name>
    <dbReference type="NCBI Taxonomy" id="1685480"/>
    <lineage>
        <taxon>Eukaryota</taxon>
        <taxon>Viridiplantae</taxon>
        <taxon>Streptophyta</taxon>
        <taxon>Embryophyta</taxon>
        <taxon>Tracheophyta</taxon>
        <taxon>Spermatophyta</taxon>
        <taxon>Magnoliopsida</taxon>
        <taxon>eudicotyledons</taxon>
        <taxon>Gunneridae</taxon>
        <taxon>Pentapetalae</taxon>
        <taxon>rosids</taxon>
        <taxon>malvids</taxon>
        <taxon>Brassicales</taxon>
        <taxon>Brassicaceae</taxon>
        <taxon>Coluteocarpeae</taxon>
        <taxon>Microthlaspi</taxon>
    </lineage>
</organism>
<keyword evidence="2" id="KW-0732">Signal</keyword>
<evidence type="ECO:0008006" key="5">
    <source>
        <dbReference type="Google" id="ProtNLM"/>
    </source>
</evidence>
<keyword evidence="4" id="KW-1185">Reference proteome</keyword>
<reference evidence="3" key="1">
    <citation type="submission" date="2020-01" db="EMBL/GenBank/DDBJ databases">
        <authorList>
            <person name="Mishra B."/>
        </authorList>
    </citation>
    <scope>NUCLEOTIDE SEQUENCE [LARGE SCALE GENOMIC DNA]</scope>
</reference>
<name>A0A6D2I935_9BRAS</name>
<feature type="chain" id="PRO_5025486606" description="Oleosin" evidence="2">
    <location>
        <begin position="23"/>
        <end position="103"/>
    </location>
</feature>
<keyword evidence="1" id="KW-0812">Transmembrane</keyword>
<gene>
    <name evidence="3" type="ORF">MERR_LOCUS10628</name>
</gene>
<evidence type="ECO:0000256" key="1">
    <source>
        <dbReference type="SAM" id="Phobius"/>
    </source>
</evidence>
<evidence type="ECO:0000256" key="2">
    <source>
        <dbReference type="SAM" id="SignalP"/>
    </source>
</evidence>
<proteinExistence type="predicted"/>
<evidence type="ECO:0000313" key="4">
    <source>
        <dbReference type="Proteomes" id="UP000467841"/>
    </source>
</evidence>
<dbReference type="AlphaFoldDB" id="A0A6D2I935"/>
<keyword evidence="1" id="KW-0472">Membrane</keyword>
<feature type="transmembrane region" description="Helical" evidence="1">
    <location>
        <begin position="32"/>
        <end position="56"/>
    </location>
</feature>
<feature type="signal peptide" evidence="2">
    <location>
        <begin position="1"/>
        <end position="22"/>
    </location>
</feature>
<dbReference type="Proteomes" id="UP000467841">
    <property type="component" value="Unassembled WGS sequence"/>
</dbReference>
<sequence length="103" mass="11004">MSRVGLLLFIFCLSVLVGSIEGYATGLGSISGIAGLILGLLVATMFFVFLCVIQCLCARWTKSKNDAANLVHVSGQVEGAHGIDLKSSPQIKKVQKGDPYYRV</sequence>
<accession>A0A6D2I935</accession>
<comment type="caution">
    <text evidence="3">The sequence shown here is derived from an EMBL/GenBank/DDBJ whole genome shotgun (WGS) entry which is preliminary data.</text>
</comment>
<evidence type="ECO:0000313" key="3">
    <source>
        <dbReference type="EMBL" id="CAA7023393.1"/>
    </source>
</evidence>
<protein>
    <recommendedName>
        <fullName evidence="5">Oleosin</fullName>
    </recommendedName>
</protein>
<dbReference type="EMBL" id="CACVBM020000777">
    <property type="protein sequence ID" value="CAA7023393.1"/>
    <property type="molecule type" value="Genomic_DNA"/>
</dbReference>
<keyword evidence="1" id="KW-1133">Transmembrane helix</keyword>